<protein>
    <submittedName>
        <fullName evidence="1">Uncharacterized protein</fullName>
    </submittedName>
</protein>
<evidence type="ECO:0000313" key="2">
    <source>
        <dbReference type="Proteomes" id="UP000264960"/>
    </source>
</evidence>
<dbReference type="AlphaFoldDB" id="A0AAD0HN01"/>
<reference evidence="1 2" key="1">
    <citation type="submission" date="2018-02" db="EMBL/GenBank/DDBJ databases">
        <title>The complete genome of two Bacillus pumilus strains from Cuatro Cienegas, Coahuila, Mexico.</title>
        <authorList>
            <person name="Zarza E."/>
            <person name="Alcaraz L.D."/>
            <person name="Aguilar-Salinas B."/>
            <person name="Islas A."/>
            <person name="Olmedo-Alvarez G."/>
        </authorList>
    </citation>
    <scope>NUCLEOTIDE SEQUENCE [LARGE SCALE GENOMIC DNA]</scope>
    <source>
        <strain evidence="1 2">145</strain>
    </source>
</reference>
<accession>A0AAD0HN01</accession>
<proteinExistence type="predicted"/>
<sequence length="130" mass="15688">MDILQKKKNAVMDKWLIDDFINENIDYLAENMFNGETIMNSLDIDIKTTFERLFYLVSQSKLDAFLVWEQKDGNKEKLIPLSEDRKFDLNDFGDDENPSLDELYVKFKVSKEYKEFRDEWKKQKNQKKKK</sequence>
<gene>
    <name evidence="1" type="ORF">C5695_10355</name>
</gene>
<name>A0AAD0HN01_BACPU</name>
<dbReference type="Proteomes" id="UP000264960">
    <property type="component" value="Chromosome"/>
</dbReference>
<dbReference type="RefSeq" id="WP_117730653.1">
    <property type="nucleotide sequence ID" value="NZ_CP027116.1"/>
</dbReference>
<dbReference type="EMBL" id="CP027116">
    <property type="protein sequence ID" value="AVM24221.1"/>
    <property type="molecule type" value="Genomic_DNA"/>
</dbReference>
<organism evidence="1 2">
    <name type="scientific">Bacillus pumilus</name>
    <name type="common">Bacillus mesentericus</name>
    <dbReference type="NCBI Taxonomy" id="1408"/>
    <lineage>
        <taxon>Bacteria</taxon>
        <taxon>Bacillati</taxon>
        <taxon>Bacillota</taxon>
        <taxon>Bacilli</taxon>
        <taxon>Bacillales</taxon>
        <taxon>Bacillaceae</taxon>
        <taxon>Bacillus</taxon>
    </lineage>
</organism>
<evidence type="ECO:0000313" key="1">
    <source>
        <dbReference type="EMBL" id="AVM24221.1"/>
    </source>
</evidence>